<dbReference type="AlphaFoldDB" id="A0A1B9F2U7"/>
<dbReference type="Proteomes" id="UP000093080">
    <property type="component" value="Unassembled WGS sequence"/>
</dbReference>
<dbReference type="InterPro" id="IPR050954">
    <property type="entry name" value="ET_IronSulfur_Cluster-Binding"/>
</dbReference>
<evidence type="ECO:0000256" key="1">
    <source>
        <dbReference type="ARBA" id="ARBA00022485"/>
    </source>
</evidence>
<dbReference type="PROSITE" id="PS00198">
    <property type="entry name" value="4FE4S_FER_1"/>
    <property type="match status" value="1"/>
</dbReference>
<keyword evidence="2" id="KW-0479">Metal-binding</keyword>
<dbReference type="CDD" id="cd10551">
    <property type="entry name" value="PsrB"/>
    <property type="match status" value="1"/>
</dbReference>
<evidence type="ECO:0000256" key="2">
    <source>
        <dbReference type="ARBA" id="ARBA00022723"/>
    </source>
</evidence>
<keyword evidence="8" id="KW-1185">Reference proteome</keyword>
<name>A0A1B9F2U7_9BACT</name>
<evidence type="ECO:0000313" key="8">
    <source>
        <dbReference type="Proteomes" id="UP000093080"/>
    </source>
</evidence>
<dbReference type="SUPFAM" id="SSF54862">
    <property type="entry name" value="4Fe-4S ferredoxins"/>
    <property type="match status" value="1"/>
</dbReference>
<accession>A0A1B9F2U7</accession>
<proteinExistence type="predicted"/>
<dbReference type="PROSITE" id="PS51379">
    <property type="entry name" value="4FE4S_FER_2"/>
    <property type="match status" value="2"/>
</dbReference>
<dbReference type="RefSeq" id="WP_244155356.1">
    <property type="nucleotide sequence ID" value="NZ_MAGO01000015.1"/>
</dbReference>
<organism evidence="7 8">
    <name type="scientific">Dissulfuribacter thermophilus</name>
    <dbReference type="NCBI Taxonomy" id="1156395"/>
    <lineage>
        <taxon>Bacteria</taxon>
        <taxon>Pseudomonadati</taxon>
        <taxon>Thermodesulfobacteriota</taxon>
        <taxon>Dissulfuribacteria</taxon>
        <taxon>Dissulfuribacterales</taxon>
        <taxon>Dissulfuribacteraceae</taxon>
        <taxon>Dissulfuribacter</taxon>
    </lineage>
</organism>
<comment type="caution">
    <text evidence="7">The sequence shown here is derived from an EMBL/GenBank/DDBJ whole genome shotgun (WGS) entry which is preliminary data.</text>
</comment>
<keyword evidence="4" id="KW-0411">Iron-sulfur</keyword>
<dbReference type="STRING" id="1156395.DBT_2328"/>
<reference evidence="7 8" key="1">
    <citation type="submission" date="2016-06" db="EMBL/GenBank/DDBJ databases">
        <title>Respiratory ammonification of nitrate coupled to the oxidation of elemental sulfur in deep-sea autotrophic thermophilic bacteria.</title>
        <authorList>
            <person name="Slobodkina G.B."/>
            <person name="Mardanov A.V."/>
            <person name="Ravin N.V."/>
            <person name="Frolova A.A."/>
            <person name="Viryasiv M.B."/>
            <person name="Chernyh N.A."/>
            <person name="Bonch-Osmolovskaya E.A."/>
            <person name="Slobodkin A.I."/>
        </authorList>
    </citation>
    <scope>NUCLEOTIDE SEQUENCE [LARGE SCALE GENOMIC DNA]</scope>
    <source>
        <strain evidence="7 8">S69</strain>
    </source>
</reference>
<keyword evidence="5" id="KW-0812">Transmembrane</keyword>
<dbReference type="Pfam" id="PF13247">
    <property type="entry name" value="Fer4_11"/>
    <property type="match status" value="1"/>
</dbReference>
<feature type="domain" description="4Fe-4S ferredoxin-type" evidence="6">
    <location>
        <begin position="140"/>
        <end position="171"/>
    </location>
</feature>
<dbReference type="GO" id="GO:0051539">
    <property type="term" value="F:4 iron, 4 sulfur cluster binding"/>
    <property type="evidence" value="ECO:0007669"/>
    <property type="project" value="UniProtKB-KW"/>
</dbReference>
<keyword evidence="1" id="KW-0004">4Fe-4S</keyword>
<dbReference type="PANTHER" id="PTHR43177:SF3">
    <property type="entry name" value="PROTEIN NRFC HOMOLOG"/>
    <property type="match status" value="1"/>
</dbReference>
<dbReference type="InterPro" id="IPR017896">
    <property type="entry name" value="4Fe4S_Fe-S-bd"/>
</dbReference>
<keyword evidence="5" id="KW-0472">Membrane</keyword>
<feature type="transmembrane region" description="Helical" evidence="5">
    <location>
        <begin position="32"/>
        <end position="52"/>
    </location>
</feature>
<dbReference type="InterPro" id="IPR017900">
    <property type="entry name" value="4Fe4S_Fe_S_CS"/>
</dbReference>
<evidence type="ECO:0000256" key="3">
    <source>
        <dbReference type="ARBA" id="ARBA00023004"/>
    </source>
</evidence>
<keyword evidence="5" id="KW-1133">Transmembrane helix</keyword>
<dbReference type="PATRIC" id="fig|1156395.6.peg.2359"/>
<dbReference type="PANTHER" id="PTHR43177">
    <property type="entry name" value="PROTEIN NRFC"/>
    <property type="match status" value="1"/>
</dbReference>
<dbReference type="GO" id="GO:0046872">
    <property type="term" value="F:metal ion binding"/>
    <property type="evidence" value="ECO:0007669"/>
    <property type="project" value="UniProtKB-KW"/>
</dbReference>
<dbReference type="Gene3D" id="3.30.70.20">
    <property type="match status" value="2"/>
</dbReference>
<sequence>MSSKTPKVPKEISMEEAKNLINKDRRSFIKKVLGGAIAGTILMVIDSGAGMLPPEQIPGIREQEYDMFKRRFAFIVDINRCIGCGSCCVADKNEYNVPDPFARTWIERYIIAEDGEVFVDSPDGGINGFQPRTDIKKPIRDAFFVPKLCNMCKDPPCVQVCPVGATFQTPDGFVLIDYEQCVGCAYCVQACPYGVRYIHPERHTSDKCTWCYHRVRRGLLPACVNACPTKARRFGDLNDKNSEVYKILHSPNILTVLKKDMGTNPNLYYLGARQEVM</sequence>
<keyword evidence="3" id="KW-0408">Iron</keyword>
<feature type="domain" description="4Fe-4S ferredoxin-type" evidence="6">
    <location>
        <begin position="172"/>
        <end position="201"/>
    </location>
</feature>
<evidence type="ECO:0000259" key="6">
    <source>
        <dbReference type="PROSITE" id="PS51379"/>
    </source>
</evidence>
<evidence type="ECO:0000256" key="5">
    <source>
        <dbReference type="SAM" id="Phobius"/>
    </source>
</evidence>
<gene>
    <name evidence="7" type="ORF">DBT_2328</name>
</gene>
<protein>
    <submittedName>
        <fullName evidence="7">Tetrathionate reductase subunit B</fullName>
    </submittedName>
</protein>
<evidence type="ECO:0000256" key="4">
    <source>
        <dbReference type="ARBA" id="ARBA00023014"/>
    </source>
</evidence>
<dbReference type="EMBL" id="MAGO01000015">
    <property type="protein sequence ID" value="OCC14256.1"/>
    <property type="molecule type" value="Genomic_DNA"/>
</dbReference>
<evidence type="ECO:0000313" key="7">
    <source>
        <dbReference type="EMBL" id="OCC14256.1"/>
    </source>
</evidence>